<keyword evidence="20 43" id="KW-1133">Transmembrane helix</keyword>
<dbReference type="PRINTS" id="PR01768">
    <property type="entry name" value="TRPVRECEPTOR"/>
</dbReference>
<keyword evidence="27" id="KW-0628">Postsynaptic cell membrane</keyword>
<dbReference type="InterPro" id="IPR018484">
    <property type="entry name" value="FGGY_N"/>
</dbReference>
<evidence type="ECO:0000256" key="37">
    <source>
        <dbReference type="ARBA" id="ARBA00057196"/>
    </source>
</evidence>
<evidence type="ECO:0000256" key="5">
    <source>
        <dbReference type="ARBA" id="ARBA00022448"/>
    </source>
</evidence>
<dbReference type="InterPro" id="IPR002110">
    <property type="entry name" value="Ankyrin_rpt"/>
</dbReference>
<dbReference type="GO" id="GO:0046872">
    <property type="term" value="F:metal ion binding"/>
    <property type="evidence" value="ECO:0007669"/>
    <property type="project" value="UniProtKB-KW"/>
</dbReference>
<evidence type="ECO:0000256" key="41">
    <source>
        <dbReference type="PROSITE-ProRule" id="PRU00023"/>
    </source>
</evidence>
<keyword evidence="7" id="KW-0963">Cytoplasm</keyword>
<evidence type="ECO:0000256" key="33">
    <source>
        <dbReference type="ARBA" id="ARBA00034430"/>
    </source>
</evidence>
<keyword evidence="14" id="KW-0677">Repeat</keyword>
<evidence type="ECO:0000256" key="7">
    <source>
        <dbReference type="ARBA" id="ARBA00022490"/>
    </source>
</evidence>
<dbReference type="CDD" id="cd07777">
    <property type="entry name" value="ASKHA_NBD_FGGY_SHK"/>
    <property type="match status" value="1"/>
</dbReference>
<evidence type="ECO:0000256" key="36">
    <source>
        <dbReference type="ARBA" id="ARBA00052736"/>
    </source>
</evidence>
<evidence type="ECO:0000259" key="44">
    <source>
        <dbReference type="Pfam" id="PF00370"/>
    </source>
</evidence>
<evidence type="ECO:0000256" key="16">
    <source>
        <dbReference type="ARBA" id="ARBA00022777"/>
    </source>
</evidence>
<dbReference type="InterPro" id="IPR008347">
    <property type="entry name" value="TrpV1-4"/>
</dbReference>
<evidence type="ECO:0000313" key="46">
    <source>
        <dbReference type="Ensembl" id="ENSACOP00000005130.1"/>
    </source>
</evidence>
<dbReference type="CDD" id="cd22196">
    <property type="entry name" value="TRPV1"/>
    <property type="match status" value="1"/>
</dbReference>
<dbReference type="GO" id="GO:0005516">
    <property type="term" value="F:calmodulin binding"/>
    <property type="evidence" value="ECO:0007669"/>
    <property type="project" value="UniProtKB-KW"/>
</dbReference>
<dbReference type="GO" id="GO:0005524">
    <property type="term" value="F:ATP binding"/>
    <property type="evidence" value="ECO:0007669"/>
    <property type="project" value="UniProtKB-KW"/>
</dbReference>
<keyword evidence="24" id="KW-0406">Ion transport</keyword>
<dbReference type="InterPro" id="IPR005821">
    <property type="entry name" value="Ion_trans_dom"/>
</dbReference>
<keyword evidence="18" id="KW-0067">ATP-binding</keyword>
<evidence type="ECO:0000256" key="30">
    <source>
        <dbReference type="ARBA" id="ARBA00031766"/>
    </source>
</evidence>
<evidence type="ECO:0000256" key="25">
    <source>
        <dbReference type="ARBA" id="ARBA00023136"/>
    </source>
</evidence>
<evidence type="ECO:0000256" key="35">
    <source>
        <dbReference type="ARBA" id="ARBA00036634"/>
    </source>
</evidence>
<keyword evidence="12 43" id="KW-0812">Transmembrane</keyword>
<feature type="transmembrane region" description="Helical" evidence="43">
    <location>
        <begin position="924"/>
        <end position="944"/>
    </location>
</feature>
<dbReference type="GO" id="GO:0006098">
    <property type="term" value="P:pentose-phosphate shunt"/>
    <property type="evidence" value="ECO:0007669"/>
    <property type="project" value="UniProtKB-ARBA"/>
</dbReference>
<evidence type="ECO:0000256" key="28">
    <source>
        <dbReference type="ARBA" id="ARBA00023273"/>
    </source>
</evidence>
<comment type="catalytic activity">
    <reaction evidence="34">
        <text>Na(+)(in) = Na(+)(out)</text>
        <dbReference type="Rhea" id="RHEA:34963"/>
        <dbReference type="ChEBI" id="CHEBI:29101"/>
    </reaction>
</comment>
<keyword evidence="47" id="KW-1185">Reference proteome</keyword>
<sequence>MSSKEANPRLEQVGWKGSMFLTVGMEQDVRRIIRALNECLGALPQQQLQNVSHIGIAGQMHGIVFWKRDKGCKWTDSDSGLTFEPQEVSHLVTWQDTRCSPTFLSSLPLPQSHISLATGFGCATVYWYLKKSPGFLKSYDAAGTIHDYVVAMLCDLKKPLMSVQNAASWGYFNSRNKSWNTDILKESGFHIHLLPEVGDPGSIAGRTVSAWHGIPKGAKVGIALGDFQCSVYSCLTERTDAVLNISTSAQLSISMPLGFQPPDMPDPSSAVTYFPYFNGDYLAVAASLNGGNVLATFVDMVAQWTEELGLQVQESAIYTKIIKAALAQTNSKLSIHPTIFGERHVPEQLASVSNIAVSDLSLGHVTRALCRGIIENLCSMLPVQCLMETGGDSKDTRNLKDCLLIMSSILGKMKKVGSSDMEESEAADEHTDGEDSTLETPDSLQGTLSTKVQPLKSNIFARRGRFVMGDSDKDMAPMDSLYQMDHLLAPSVIKFHANLNRGKLHKLKSTDSITGCSEKAFKFYDRRRIFDAVAQGNTRDLDDLLLYLNRTLKHLTDDEFKEPETGKTCLLKAMLNLHDGKNDTIPLLLDIAKKTGTLKEFVNAEYTDNYYKGQTALHIAIERRNMYLVKLLVQNGADVHARACGEFFRKIKGKPGFYFGELPLSLAACTNQLCIVKFLLENPYQAANIAAEDSMGNMVLHTLVEIADNTKDNTKFVTKMYNNILILGAKINPILKLEELTNKKGLTPLTLAAKTGKIGIFAYILRREIKDPECRHLSRKFTEWAYGPVHSSLYDLSCIDTCEKNSVLEIIAYSSETPNRHEMLLVEPLNRLLQDKWDRFVKHLFYFNFFVYTMHITILTAAAYYRPVEKKEKPPFTFGHSTGEYFRVTGEILSVLGGLYFFLRGIQYFVQRRPSFRTLVVDSYSEVLFFVHSLLLLSSVVLYFCGQELYVASMVFSLALGWANMLYYTRGFQQMGIYSVMIAKMILRDLCRFMFVYLVFLLGFSTAVVTLIEDDNEGQDTNSSEYSRCCHVKRGRTSYNSLYYTCLELFKFTIGMGDLEFTENYRFKSVFVILLVLYVILTYILLLNMLIALMGETVSKIAQESKSIWKLQRAITILDIENSYLNCVRRSFRSGKQVLVGVTPDGQDDYRWCFRVDEVNWSTWNTNLGIINEDPGCSGDLKRNPSYSIKPGRVSGKNWKTLVPLLRDGSRREETPKLPEEVKLKPILEPYYEPEYSETLKESLPKMVPVVRGCGYSVDNLKITKSPGEKLLSLDTHLCAWQNLEADSPGRHAKAHENQQGAW</sequence>
<dbReference type="Gene3D" id="3.30.420.40">
    <property type="match status" value="2"/>
</dbReference>
<feature type="transmembrane region" description="Helical" evidence="43">
    <location>
        <begin position="1070"/>
        <end position="1093"/>
    </location>
</feature>
<evidence type="ECO:0000256" key="3">
    <source>
        <dbReference type="ARBA" id="ARBA00010374"/>
    </source>
</evidence>
<dbReference type="InterPro" id="IPR043129">
    <property type="entry name" value="ATPase_NBD"/>
</dbReference>
<dbReference type="InterPro" id="IPR024862">
    <property type="entry name" value="TRPV"/>
</dbReference>
<dbReference type="FunFam" id="3.30.420.40:FF:000132">
    <property type="entry name" value="Sedoheptulokinase"/>
    <property type="match status" value="1"/>
</dbReference>
<organism evidence="46 47">
    <name type="scientific">Amazona collaria</name>
    <name type="common">yellow-billed parrot</name>
    <dbReference type="NCBI Taxonomy" id="241587"/>
    <lineage>
        <taxon>Eukaryota</taxon>
        <taxon>Metazoa</taxon>
        <taxon>Chordata</taxon>
        <taxon>Craniata</taxon>
        <taxon>Vertebrata</taxon>
        <taxon>Euteleostomi</taxon>
        <taxon>Archelosauria</taxon>
        <taxon>Archosauria</taxon>
        <taxon>Dinosauria</taxon>
        <taxon>Saurischia</taxon>
        <taxon>Theropoda</taxon>
        <taxon>Coelurosauria</taxon>
        <taxon>Aves</taxon>
        <taxon>Neognathae</taxon>
        <taxon>Neoaves</taxon>
        <taxon>Telluraves</taxon>
        <taxon>Australaves</taxon>
        <taxon>Psittaciformes</taxon>
        <taxon>Psittacidae</taxon>
        <taxon>Amazona</taxon>
    </lineage>
</organism>
<evidence type="ECO:0000259" key="45">
    <source>
        <dbReference type="Pfam" id="PF00520"/>
    </source>
</evidence>
<comment type="function">
    <text evidence="37">Acts as a modulator of macrophage activation through control of glucose metabolism.</text>
</comment>
<evidence type="ECO:0000256" key="19">
    <source>
        <dbReference type="ARBA" id="ARBA00022860"/>
    </source>
</evidence>
<comment type="catalytic activity">
    <reaction evidence="35">
        <text>Ca(2+)(in) = Ca(2+)(out)</text>
        <dbReference type="Rhea" id="RHEA:29671"/>
        <dbReference type="ChEBI" id="CHEBI:29108"/>
    </reaction>
</comment>
<keyword evidence="16" id="KW-0418">Kinase</keyword>
<feature type="region of interest" description="Disordered" evidence="42">
    <location>
        <begin position="417"/>
        <end position="447"/>
    </location>
</feature>
<evidence type="ECO:0000256" key="10">
    <source>
        <dbReference type="ARBA" id="ARBA00022673"/>
    </source>
</evidence>
<keyword evidence="5" id="KW-0813">Transport</keyword>
<evidence type="ECO:0000256" key="42">
    <source>
        <dbReference type="SAM" id="MobiDB-lite"/>
    </source>
</evidence>
<evidence type="ECO:0000256" key="21">
    <source>
        <dbReference type="ARBA" id="ARBA00023018"/>
    </source>
</evidence>
<feature type="transmembrane region" description="Helical" evidence="43">
    <location>
        <begin position="885"/>
        <end position="903"/>
    </location>
</feature>
<feature type="domain" description="Carbohydrate kinase FGGY N-terminal" evidence="44">
    <location>
        <begin position="25"/>
        <end position="230"/>
    </location>
</feature>
<evidence type="ECO:0000256" key="9">
    <source>
        <dbReference type="ARBA" id="ARBA00022568"/>
    </source>
</evidence>
<dbReference type="PANTHER" id="PTHR10582:SF17">
    <property type="entry name" value="TRANSIENT RECEPTOR POTENTIAL CATION CHANNEL SUBFAMILY V MEMBER 1"/>
    <property type="match status" value="1"/>
</dbReference>
<comment type="subcellular location">
    <subcellularLocation>
        <location evidence="1">Cell projection</location>
        <location evidence="1">Dendritic spine membrane</location>
        <topology evidence="1">Multi-pass membrane protein</topology>
    </subcellularLocation>
    <subcellularLocation>
        <location evidence="2">Cytoplasm</location>
    </subcellularLocation>
</comment>
<dbReference type="PROSITE" id="PS50297">
    <property type="entry name" value="ANK_REP_REGION"/>
    <property type="match status" value="1"/>
</dbReference>
<feature type="transmembrane region" description="Helical" evidence="43">
    <location>
        <begin position="990"/>
        <end position="1012"/>
    </location>
</feature>
<evidence type="ECO:0000313" key="47">
    <source>
        <dbReference type="Proteomes" id="UP000694522"/>
    </source>
</evidence>
<evidence type="ECO:0000256" key="12">
    <source>
        <dbReference type="ARBA" id="ARBA00022692"/>
    </source>
</evidence>
<keyword evidence="22 41" id="KW-0040">ANK repeat</keyword>
<evidence type="ECO:0000256" key="8">
    <source>
        <dbReference type="ARBA" id="ARBA00022553"/>
    </source>
</evidence>
<evidence type="ECO:0000256" key="32">
    <source>
        <dbReference type="ARBA" id="ARBA00034269"/>
    </source>
</evidence>
<keyword evidence="25 43" id="KW-0472">Membrane</keyword>
<evidence type="ECO:0000256" key="13">
    <source>
        <dbReference type="ARBA" id="ARBA00022723"/>
    </source>
</evidence>
<feature type="transmembrane region" description="Helical" evidence="43">
    <location>
        <begin position="950"/>
        <end position="969"/>
    </location>
</feature>
<feature type="compositionally biased region" description="Polar residues" evidence="42">
    <location>
        <begin position="438"/>
        <end position="447"/>
    </location>
</feature>
<name>A0A8B9ITL4_9PSIT</name>
<accession>A0A8B9ITL4</accession>
<dbReference type="NCBIfam" id="TIGR00870">
    <property type="entry name" value="trp"/>
    <property type="match status" value="1"/>
</dbReference>
<keyword evidence="13" id="KW-0479">Metal-binding</keyword>
<evidence type="ECO:0000256" key="24">
    <source>
        <dbReference type="ARBA" id="ARBA00023065"/>
    </source>
</evidence>
<evidence type="ECO:0000256" key="2">
    <source>
        <dbReference type="ARBA" id="ARBA00004496"/>
    </source>
</evidence>
<dbReference type="SMART" id="SM00248">
    <property type="entry name" value="ANK"/>
    <property type="match status" value="4"/>
</dbReference>
<evidence type="ECO:0000256" key="43">
    <source>
        <dbReference type="SAM" id="Phobius"/>
    </source>
</evidence>
<keyword evidence="26" id="KW-0325">Glycoprotein</keyword>
<dbReference type="PROSITE" id="PS50088">
    <property type="entry name" value="ANK_REPEAT"/>
    <property type="match status" value="1"/>
</dbReference>
<evidence type="ECO:0000256" key="6">
    <source>
        <dbReference type="ARBA" id="ARBA00022475"/>
    </source>
</evidence>
<proteinExistence type="inferred from homology"/>
<keyword evidence="15" id="KW-0547">Nucleotide-binding</keyword>
<evidence type="ECO:0000256" key="18">
    <source>
        <dbReference type="ARBA" id="ARBA00022840"/>
    </source>
</evidence>
<protein>
    <recommendedName>
        <fullName evidence="39">Sedoheptulokinase</fullName>
        <ecNumber evidence="38">2.7.1.14</ecNumber>
    </recommendedName>
    <alternativeName>
        <fullName evidence="40">Carbohydrate kinase-like protein</fullName>
    </alternativeName>
    <alternativeName>
        <fullName evidence="31">Osm-9-like TRP channel 1</fullName>
    </alternativeName>
    <alternativeName>
        <fullName evidence="4">Transient receptor potential cation channel subfamily V member 1</fullName>
    </alternativeName>
    <alternativeName>
        <fullName evidence="30">Vanilloid receptor 1</fullName>
    </alternativeName>
</protein>
<dbReference type="GO" id="GO:0050277">
    <property type="term" value="F:sedoheptulokinase activity"/>
    <property type="evidence" value="ECO:0007669"/>
    <property type="project" value="UniProtKB-EC"/>
</dbReference>
<evidence type="ECO:0000256" key="15">
    <source>
        <dbReference type="ARBA" id="ARBA00022741"/>
    </source>
</evidence>
<evidence type="ECO:0000256" key="22">
    <source>
        <dbReference type="ARBA" id="ARBA00023043"/>
    </source>
</evidence>
<keyword evidence="28" id="KW-0966">Cell projection</keyword>
<evidence type="ECO:0000256" key="39">
    <source>
        <dbReference type="ARBA" id="ARBA00069425"/>
    </source>
</evidence>
<dbReference type="Pfam" id="PF12796">
    <property type="entry name" value="Ank_2"/>
    <property type="match status" value="1"/>
</dbReference>
<dbReference type="GO" id="GO:0071222">
    <property type="term" value="P:cellular response to lipopolysaccharide"/>
    <property type="evidence" value="ECO:0007669"/>
    <property type="project" value="UniProtKB-ARBA"/>
</dbReference>
<feature type="repeat" description="ANK" evidence="41">
    <location>
        <begin position="612"/>
        <end position="644"/>
    </location>
</feature>
<keyword evidence="23" id="KW-0915">Sodium</keyword>
<evidence type="ECO:0000256" key="34">
    <source>
        <dbReference type="ARBA" id="ARBA00036239"/>
    </source>
</evidence>
<keyword evidence="19" id="KW-0112">Calmodulin-binding</keyword>
<dbReference type="Pfam" id="PF00370">
    <property type="entry name" value="FGGY_N"/>
    <property type="match status" value="1"/>
</dbReference>
<dbReference type="GO" id="GO:0098703">
    <property type="term" value="P:calcium ion import across plasma membrane"/>
    <property type="evidence" value="ECO:0007669"/>
    <property type="project" value="TreeGrafter"/>
</dbReference>
<evidence type="ECO:0000256" key="17">
    <source>
        <dbReference type="ARBA" id="ARBA00022837"/>
    </source>
</evidence>
<dbReference type="GO" id="GO:0005975">
    <property type="term" value="P:carbohydrate metabolic process"/>
    <property type="evidence" value="ECO:0007669"/>
    <property type="project" value="InterPro"/>
</dbReference>
<comment type="catalytic activity">
    <reaction evidence="36">
        <text>sedoheptulose + ATP = D-sedoheptulose 7-phosphate + ADP + H(+)</text>
        <dbReference type="Rhea" id="RHEA:23844"/>
        <dbReference type="ChEBI" id="CHEBI:15378"/>
        <dbReference type="ChEBI" id="CHEBI:16802"/>
        <dbReference type="ChEBI" id="CHEBI:30616"/>
        <dbReference type="ChEBI" id="CHEBI:57483"/>
        <dbReference type="ChEBI" id="CHEBI:456216"/>
        <dbReference type="EC" id="2.7.1.14"/>
    </reaction>
</comment>
<dbReference type="GO" id="GO:0005737">
    <property type="term" value="C:cytoplasm"/>
    <property type="evidence" value="ECO:0007669"/>
    <property type="project" value="UniProtKB-SubCell"/>
</dbReference>
<keyword evidence="8" id="KW-0597">Phosphoprotein</keyword>
<feature type="domain" description="Ion transport" evidence="45">
    <location>
        <begin position="914"/>
        <end position="1105"/>
    </location>
</feature>
<feature type="transmembrane region" description="Helical" evidence="43">
    <location>
        <begin position="844"/>
        <end position="865"/>
    </location>
</feature>
<dbReference type="SUPFAM" id="SSF53067">
    <property type="entry name" value="Actin-like ATPase domain"/>
    <property type="match status" value="1"/>
</dbReference>
<feature type="compositionally biased region" description="Acidic residues" evidence="42">
    <location>
        <begin position="420"/>
        <end position="437"/>
    </location>
</feature>
<reference evidence="46" key="2">
    <citation type="submission" date="2025-09" db="UniProtKB">
        <authorList>
            <consortium name="Ensembl"/>
        </authorList>
    </citation>
    <scope>IDENTIFICATION</scope>
</reference>
<keyword evidence="21" id="KW-0770">Synapse</keyword>
<comment type="catalytic activity">
    <reaction evidence="33">
        <text>K(+)(in) = K(+)(out)</text>
        <dbReference type="Rhea" id="RHEA:29463"/>
        <dbReference type="ChEBI" id="CHEBI:29103"/>
    </reaction>
</comment>
<dbReference type="FunFam" id="1.25.40.20:FF:000018">
    <property type="entry name" value="Transient receptor potential cation channel subfamily V member 1"/>
    <property type="match status" value="1"/>
</dbReference>
<evidence type="ECO:0000256" key="14">
    <source>
        <dbReference type="ARBA" id="ARBA00022737"/>
    </source>
</evidence>
<evidence type="ECO:0000256" key="31">
    <source>
        <dbReference type="ARBA" id="ARBA00033256"/>
    </source>
</evidence>
<dbReference type="SUPFAM" id="SSF48403">
    <property type="entry name" value="Ankyrin repeat"/>
    <property type="match status" value="1"/>
</dbReference>
<evidence type="ECO:0000256" key="27">
    <source>
        <dbReference type="ARBA" id="ARBA00023257"/>
    </source>
</evidence>
<evidence type="ECO:0000256" key="23">
    <source>
        <dbReference type="ARBA" id="ARBA00023053"/>
    </source>
</evidence>
<evidence type="ECO:0000256" key="1">
    <source>
        <dbReference type="ARBA" id="ARBA00004332"/>
    </source>
</evidence>
<dbReference type="GO" id="GO:0005262">
    <property type="term" value="F:calcium channel activity"/>
    <property type="evidence" value="ECO:0007669"/>
    <property type="project" value="UniProtKB-KW"/>
</dbReference>
<dbReference type="Pfam" id="PF00520">
    <property type="entry name" value="Ion_trans"/>
    <property type="match status" value="1"/>
</dbReference>
<dbReference type="Gene3D" id="1.25.40.20">
    <property type="entry name" value="Ankyrin repeat-containing domain"/>
    <property type="match status" value="1"/>
</dbReference>
<comment type="similarity">
    <text evidence="3">Belongs to the transient receptor (TC 1.A.4) family. TrpV subfamily. TRPV1 sub-subfamily.</text>
</comment>
<evidence type="ECO:0000256" key="4">
    <source>
        <dbReference type="ARBA" id="ARBA00015942"/>
    </source>
</evidence>
<evidence type="ECO:0000256" key="29">
    <source>
        <dbReference type="ARBA" id="ARBA00023303"/>
    </source>
</evidence>
<evidence type="ECO:0000256" key="20">
    <source>
        <dbReference type="ARBA" id="ARBA00022989"/>
    </source>
</evidence>
<dbReference type="Proteomes" id="UP000694522">
    <property type="component" value="Unplaced"/>
</dbReference>
<evidence type="ECO:0000256" key="26">
    <source>
        <dbReference type="ARBA" id="ARBA00023180"/>
    </source>
</evidence>
<dbReference type="InterPro" id="IPR036770">
    <property type="entry name" value="Ankyrin_rpt-contain_sf"/>
</dbReference>
<keyword evidence="9" id="KW-0109">Calcium transport</keyword>
<dbReference type="Ensembl" id="ENSACOT00000005325.1">
    <property type="protein sequence ID" value="ENSACOP00000005130.1"/>
    <property type="gene ID" value="ENSACOG00000003645.1"/>
</dbReference>
<dbReference type="EC" id="2.7.1.14" evidence="38"/>
<keyword evidence="10" id="KW-0107">Calcium channel</keyword>
<evidence type="ECO:0000256" key="38">
    <source>
        <dbReference type="ARBA" id="ARBA00066341"/>
    </source>
</evidence>
<evidence type="ECO:0000256" key="40">
    <source>
        <dbReference type="ARBA" id="ARBA00076706"/>
    </source>
</evidence>
<dbReference type="PANTHER" id="PTHR10582">
    <property type="entry name" value="TRANSIENT RECEPTOR POTENTIAL ION CHANNEL PROTEIN"/>
    <property type="match status" value="1"/>
</dbReference>
<reference evidence="46" key="1">
    <citation type="submission" date="2025-08" db="UniProtKB">
        <authorList>
            <consortium name="Ensembl"/>
        </authorList>
    </citation>
    <scope>IDENTIFICATION</scope>
</reference>
<keyword evidence="6" id="KW-1003">Cell membrane</keyword>
<evidence type="ECO:0000256" key="11">
    <source>
        <dbReference type="ARBA" id="ARBA00022679"/>
    </source>
</evidence>
<dbReference type="FunFam" id="3.30.420.40:FF:000111">
    <property type="entry name" value="Sedoheptulokinase"/>
    <property type="match status" value="1"/>
</dbReference>
<keyword evidence="11" id="KW-0808">Transferase</keyword>
<keyword evidence="17" id="KW-0106">Calcium</keyword>
<comment type="catalytic activity">
    <reaction evidence="32">
        <text>Mg(2+)(in) = Mg(2+)(out)</text>
        <dbReference type="Rhea" id="RHEA:29827"/>
        <dbReference type="ChEBI" id="CHEBI:18420"/>
    </reaction>
</comment>
<keyword evidence="29" id="KW-0407">Ion channel</keyword>
<dbReference type="GO" id="GO:0032591">
    <property type="term" value="C:dendritic spine membrane"/>
    <property type="evidence" value="ECO:0007669"/>
    <property type="project" value="UniProtKB-SubCell"/>
</dbReference>
<dbReference type="FunFam" id="1.10.287.70:FF:000074">
    <property type="entry name" value="Transient receptor potential cation channel subfamily V member 1"/>
    <property type="match status" value="1"/>
</dbReference>